<sequence>MRHMAAYILMYEDKLLPEEEDALFPQLRAQPRLLRVAFNAAYNVKLELLRDGINTDQQDGTNGRLHETQLQRPTGDLPLGLDNWFCSVTKGVKSAEDDFESVVCEGYFDPR</sequence>
<reference evidence="1" key="2">
    <citation type="submission" date="2020-08" db="EMBL/GenBank/DDBJ databases">
        <title>Draft Genome Sequence of Cumin Blight Pathogen Alternaria burnsii.</title>
        <authorList>
            <person name="Feng Z."/>
        </authorList>
    </citation>
    <scope>NUCLEOTIDE SEQUENCE</scope>
    <source>
        <strain evidence="1">CBS107.38</strain>
    </source>
</reference>
<dbReference type="OrthoDB" id="10650679at2759"/>
<dbReference type="GeneID" id="62206732"/>
<dbReference type="Proteomes" id="UP000596902">
    <property type="component" value="Unassembled WGS sequence"/>
</dbReference>
<comment type="caution">
    <text evidence="1">The sequence shown here is derived from an EMBL/GenBank/DDBJ whole genome shotgun (WGS) entry which is preliminary data.</text>
</comment>
<accession>A0A8H7AX50</accession>
<reference evidence="1" key="1">
    <citation type="submission" date="2020-01" db="EMBL/GenBank/DDBJ databases">
        <authorList>
            <person name="Feng Z.H.Z."/>
        </authorList>
    </citation>
    <scope>NUCLEOTIDE SEQUENCE</scope>
    <source>
        <strain evidence="1">CBS107.38</strain>
    </source>
</reference>
<organism evidence="1 2">
    <name type="scientific">Alternaria burnsii</name>
    <dbReference type="NCBI Taxonomy" id="1187904"/>
    <lineage>
        <taxon>Eukaryota</taxon>
        <taxon>Fungi</taxon>
        <taxon>Dikarya</taxon>
        <taxon>Ascomycota</taxon>
        <taxon>Pezizomycotina</taxon>
        <taxon>Dothideomycetes</taxon>
        <taxon>Pleosporomycetidae</taxon>
        <taxon>Pleosporales</taxon>
        <taxon>Pleosporineae</taxon>
        <taxon>Pleosporaceae</taxon>
        <taxon>Alternaria</taxon>
        <taxon>Alternaria sect. Alternaria</taxon>
    </lineage>
</organism>
<protein>
    <submittedName>
        <fullName evidence="1">Uncharacterized protein</fullName>
    </submittedName>
</protein>
<keyword evidence="2" id="KW-1185">Reference proteome</keyword>
<dbReference type="AlphaFoldDB" id="A0A8H7AX50"/>
<gene>
    <name evidence="1" type="ORF">GT037_008507</name>
</gene>
<evidence type="ECO:0000313" key="1">
    <source>
        <dbReference type="EMBL" id="KAF7673184.1"/>
    </source>
</evidence>
<proteinExistence type="predicted"/>
<name>A0A8H7AX50_9PLEO</name>
<evidence type="ECO:0000313" key="2">
    <source>
        <dbReference type="Proteomes" id="UP000596902"/>
    </source>
</evidence>
<dbReference type="RefSeq" id="XP_038783519.1">
    <property type="nucleotide sequence ID" value="XM_038933554.1"/>
</dbReference>
<dbReference type="EMBL" id="JAAABM010000013">
    <property type="protein sequence ID" value="KAF7673184.1"/>
    <property type="molecule type" value="Genomic_DNA"/>
</dbReference>